<evidence type="ECO:0000313" key="2">
    <source>
        <dbReference type="Proteomes" id="UP000521322"/>
    </source>
</evidence>
<name>A0A7K6HS97_9PASS</name>
<accession>A0A7K6HS97</accession>
<proteinExistence type="predicted"/>
<gene>
    <name evidence="1" type="primary">Hydin_3</name>
    <name evidence="1" type="ORF">DASBRO_R16034</name>
</gene>
<comment type="caution">
    <text evidence="1">The sequence shown here is derived from an EMBL/GenBank/DDBJ whole genome shotgun (WGS) entry which is preliminary data.</text>
</comment>
<sequence length="293" mass="34075">PKKPFLLLHRGESIEFDVIFKPTMAQRLEGRIRMLMGNTYSDKIEIELVGEGHSDRVSFDGLEEDEVERTAESSLQKDIIDAVGVNHIQFGLCPVGKCCHRTFTMTSHYTSKVMRFEWETDAPFEITPKVGHLRPRCAKVITVSFKSEVPTIFSRHLAKCKMDMIKYELPKRKVPDWDDRMQLVTWVDSTRKDPENTWPEKDEVVEIAPEPAHEMLEENKQENQVYFSALVAGGQLEMSTRKIRFKDTIPYQTRTASFRIDNTGMIPLEYHWQIAVDKEAVHRVKPYSRLVMR</sequence>
<evidence type="ECO:0000313" key="1">
    <source>
        <dbReference type="EMBL" id="NWV78317.1"/>
    </source>
</evidence>
<dbReference type="PANTHER" id="PTHR23053">
    <property type="entry name" value="DLEC1 DELETED IN LUNG AND ESOPHAGEAL CANCER 1"/>
    <property type="match status" value="1"/>
</dbReference>
<dbReference type="GO" id="GO:1904158">
    <property type="term" value="P:axonemal central apparatus assembly"/>
    <property type="evidence" value="ECO:0007669"/>
    <property type="project" value="TreeGrafter"/>
</dbReference>
<dbReference type="Proteomes" id="UP000521322">
    <property type="component" value="Unassembled WGS sequence"/>
</dbReference>
<feature type="non-terminal residue" evidence="1">
    <location>
        <position position="1"/>
    </location>
</feature>
<keyword evidence="2" id="KW-1185">Reference proteome</keyword>
<dbReference type="GO" id="GO:0005930">
    <property type="term" value="C:axoneme"/>
    <property type="evidence" value="ECO:0007669"/>
    <property type="project" value="TreeGrafter"/>
</dbReference>
<dbReference type="AlphaFoldDB" id="A0A7K6HS97"/>
<dbReference type="Gene3D" id="2.60.40.10">
    <property type="entry name" value="Immunoglobulins"/>
    <property type="match status" value="2"/>
</dbReference>
<reference evidence="1 2" key="1">
    <citation type="submission" date="2019-09" db="EMBL/GenBank/DDBJ databases">
        <title>Bird 10,000 Genomes (B10K) Project - Family phase.</title>
        <authorList>
            <person name="Zhang G."/>
        </authorList>
    </citation>
    <scope>NUCLEOTIDE SEQUENCE [LARGE SCALE GENOMIC DNA]</scope>
    <source>
        <strain evidence="1">B10K-DU-029-49</strain>
        <tissue evidence="1">Liver</tissue>
    </source>
</reference>
<dbReference type="GO" id="GO:0003341">
    <property type="term" value="P:cilium movement"/>
    <property type="evidence" value="ECO:0007669"/>
    <property type="project" value="TreeGrafter"/>
</dbReference>
<organism evidence="1 2">
    <name type="scientific">Dasyornis broadbenti</name>
    <name type="common">rufous bristle-bird</name>
    <dbReference type="NCBI Taxonomy" id="243059"/>
    <lineage>
        <taxon>Eukaryota</taxon>
        <taxon>Metazoa</taxon>
        <taxon>Chordata</taxon>
        <taxon>Craniata</taxon>
        <taxon>Vertebrata</taxon>
        <taxon>Euteleostomi</taxon>
        <taxon>Archelosauria</taxon>
        <taxon>Archosauria</taxon>
        <taxon>Dinosauria</taxon>
        <taxon>Saurischia</taxon>
        <taxon>Theropoda</taxon>
        <taxon>Coelurosauria</taxon>
        <taxon>Aves</taxon>
        <taxon>Neognathae</taxon>
        <taxon>Neoaves</taxon>
        <taxon>Telluraves</taxon>
        <taxon>Australaves</taxon>
        <taxon>Passeriformes</taxon>
        <taxon>Meliphagoidea</taxon>
        <taxon>Dasyornithidae</taxon>
        <taxon>Dasyornis</taxon>
    </lineage>
</organism>
<dbReference type="InterPro" id="IPR013783">
    <property type="entry name" value="Ig-like_fold"/>
</dbReference>
<feature type="non-terminal residue" evidence="1">
    <location>
        <position position="293"/>
    </location>
</feature>
<dbReference type="InterPro" id="IPR033305">
    <property type="entry name" value="Hydin-like"/>
</dbReference>
<protein>
    <submittedName>
        <fullName evidence="1">HYDIN protein</fullName>
    </submittedName>
</protein>
<dbReference type="EMBL" id="VZRN01002613">
    <property type="protein sequence ID" value="NWV78317.1"/>
    <property type="molecule type" value="Genomic_DNA"/>
</dbReference>
<dbReference type="PANTHER" id="PTHR23053:SF0">
    <property type="entry name" value="HYDROCEPHALUS-INDUCING PROTEIN HOMOLOG"/>
    <property type="match status" value="1"/>
</dbReference>